<reference evidence="2 3" key="1">
    <citation type="submission" date="2018-02" db="EMBL/GenBank/DDBJ databases">
        <title>Reclassifiation of [Polyangium] brachysporum DSM 7029 as Guopingzhaonella breviflexa gen. nov., sp. nov., a member of the family Comamonadaceae.</title>
        <authorList>
            <person name="Tang B."/>
        </authorList>
    </citation>
    <scope>NUCLEOTIDE SEQUENCE [LARGE SCALE GENOMIC DNA]</scope>
    <source>
        <strain evidence="2 3">BCRC 80649</strain>
    </source>
</reference>
<sequence length="166" mass="19208">MSASDSHPPDESPRPPPDPELIERVERVNNDLMKFVRQVRTASPPVRTRLQLDMRERLERERRALLGRHSVLPESLRHYAVTFTEVQWMLDVWIDASAREVDEPLLRREFLDVATRMLGELEVLRPPDPALDPPARRPGWWSAITRGLRAGDAEPNRRADDPDILL</sequence>
<gene>
    <name evidence="2" type="ORF">C1704_04470</name>
</gene>
<keyword evidence="3" id="KW-1185">Reference proteome</keyword>
<evidence type="ECO:0000313" key="2">
    <source>
        <dbReference type="EMBL" id="PPE67419.1"/>
    </source>
</evidence>
<evidence type="ECO:0000256" key="1">
    <source>
        <dbReference type="SAM" id="MobiDB-lite"/>
    </source>
</evidence>
<accession>A0A2S5SXR1</accession>
<name>A0A2S5SXR1_9BURK</name>
<dbReference type="AlphaFoldDB" id="A0A2S5SXR1"/>
<protein>
    <submittedName>
        <fullName evidence="2">Uncharacterized protein</fullName>
    </submittedName>
</protein>
<evidence type="ECO:0000313" key="3">
    <source>
        <dbReference type="Proteomes" id="UP000238605"/>
    </source>
</evidence>
<dbReference type="OrthoDB" id="8913283at2"/>
<dbReference type="EMBL" id="PSNX01000003">
    <property type="protein sequence ID" value="PPE67419.1"/>
    <property type="molecule type" value="Genomic_DNA"/>
</dbReference>
<proteinExistence type="predicted"/>
<dbReference type="RefSeq" id="WP_104301387.1">
    <property type="nucleotide sequence ID" value="NZ_PSNX01000003.1"/>
</dbReference>
<comment type="caution">
    <text evidence="2">The sequence shown here is derived from an EMBL/GenBank/DDBJ whole genome shotgun (WGS) entry which is preliminary data.</text>
</comment>
<feature type="region of interest" description="Disordered" evidence="1">
    <location>
        <begin position="1"/>
        <end position="21"/>
    </location>
</feature>
<dbReference type="Proteomes" id="UP000238605">
    <property type="component" value="Unassembled WGS sequence"/>
</dbReference>
<organism evidence="2 3">
    <name type="scientific">Caldimonas caldifontis</name>
    <dbReference type="NCBI Taxonomy" id="1452508"/>
    <lineage>
        <taxon>Bacteria</taxon>
        <taxon>Pseudomonadati</taxon>
        <taxon>Pseudomonadota</taxon>
        <taxon>Betaproteobacteria</taxon>
        <taxon>Burkholderiales</taxon>
        <taxon>Sphaerotilaceae</taxon>
        <taxon>Caldimonas</taxon>
    </lineage>
</organism>